<organism evidence="14 15">
    <name type="scientific">Penaeus vannamei</name>
    <name type="common">Whiteleg shrimp</name>
    <name type="synonym">Litopenaeus vannamei</name>
    <dbReference type="NCBI Taxonomy" id="6689"/>
    <lineage>
        <taxon>Eukaryota</taxon>
        <taxon>Metazoa</taxon>
        <taxon>Ecdysozoa</taxon>
        <taxon>Arthropoda</taxon>
        <taxon>Crustacea</taxon>
        <taxon>Multicrustacea</taxon>
        <taxon>Malacostraca</taxon>
        <taxon>Eumalacostraca</taxon>
        <taxon>Eucarida</taxon>
        <taxon>Decapoda</taxon>
        <taxon>Dendrobranchiata</taxon>
        <taxon>Penaeoidea</taxon>
        <taxon>Penaeidae</taxon>
        <taxon>Penaeus</taxon>
    </lineage>
</organism>
<dbReference type="InterPro" id="IPR000742">
    <property type="entry name" value="EGF"/>
</dbReference>
<dbReference type="PANTHER" id="PTHR22722">
    <property type="entry name" value="LOW-DENSITY LIPOPROTEIN RECEPTOR-RELATED PROTEIN 2-RELATED"/>
    <property type="match status" value="1"/>
</dbReference>
<feature type="non-terminal residue" evidence="14">
    <location>
        <position position="429"/>
    </location>
</feature>
<dbReference type="GO" id="GO:0042562">
    <property type="term" value="F:hormone binding"/>
    <property type="evidence" value="ECO:0007669"/>
    <property type="project" value="TreeGrafter"/>
</dbReference>
<dbReference type="InterPro" id="IPR051221">
    <property type="entry name" value="LDLR-related"/>
</dbReference>
<feature type="disulfide bond" evidence="12">
    <location>
        <begin position="172"/>
        <end position="187"/>
    </location>
</feature>
<dbReference type="PROSITE" id="PS01186">
    <property type="entry name" value="EGF_2"/>
    <property type="match status" value="1"/>
</dbReference>
<dbReference type="InterPro" id="IPR000152">
    <property type="entry name" value="EGF-type_Asp/Asn_hydroxyl_site"/>
</dbReference>
<dbReference type="PROSITE" id="PS00010">
    <property type="entry name" value="ASX_HYDROXYL"/>
    <property type="match status" value="1"/>
</dbReference>
<feature type="disulfide bond" evidence="12">
    <location>
        <begin position="306"/>
        <end position="321"/>
    </location>
</feature>
<dbReference type="PRINTS" id="PR00261">
    <property type="entry name" value="LDLRECEPTOR"/>
</dbReference>
<dbReference type="FunFam" id="4.10.400.10:FF:000005">
    <property type="entry name" value="low-density lipoprotein receptor-related protein 1B"/>
    <property type="match status" value="1"/>
</dbReference>
<keyword evidence="7" id="KW-0472">Membrane</keyword>
<protein>
    <recommendedName>
        <fullName evidence="13">EGF-like domain-containing protein</fullName>
    </recommendedName>
</protein>
<dbReference type="SMART" id="SM00181">
    <property type="entry name" value="EGF"/>
    <property type="match status" value="5"/>
</dbReference>
<feature type="disulfide bond" evidence="12">
    <location>
        <begin position="287"/>
        <end position="299"/>
    </location>
</feature>
<feature type="disulfide bond" evidence="12">
    <location>
        <begin position="334"/>
        <end position="352"/>
    </location>
</feature>
<dbReference type="InterPro" id="IPR026823">
    <property type="entry name" value="cEGF"/>
</dbReference>
<dbReference type="PROSITE" id="PS01209">
    <property type="entry name" value="LDLRA_1"/>
    <property type="match status" value="3"/>
</dbReference>
<evidence type="ECO:0000256" key="5">
    <source>
        <dbReference type="ARBA" id="ARBA00022737"/>
    </source>
</evidence>
<dbReference type="FunFam" id="4.10.400.10:FF:000181">
    <property type="entry name" value="Low-density lipoprotein RecePtor related"/>
    <property type="match status" value="1"/>
</dbReference>
<dbReference type="PROSITE" id="PS50068">
    <property type="entry name" value="LDLRA_2"/>
    <property type="match status" value="6"/>
</dbReference>
<name>A0A3R7NS31_PENVA</name>
<evidence type="ECO:0000256" key="12">
    <source>
        <dbReference type="PROSITE-ProRule" id="PRU00124"/>
    </source>
</evidence>
<dbReference type="Proteomes" id="UP000283509">
    <property type="component" value="Unassembled WGS sequence"/>
</dbReference>
<evidence type="ECO:0000256" key="8">
    <source>
        <dbReference type="ARBA" id="ARBA00023157"/>
    </source>
</evidence>
<evidence type="ECO:0000256" key="10">
    <source>
        <dbReference type="ARBA" id="ARBA00023180"/>
    </source>
</evidence>
<dbReference type="CDD" id="cd00112">
    <property type="entry name" value="LDLa"/>
    <property type="match status" value="6"/>
</dbReference>
<dbReference type="FunFam" id="2.10.25.10:FF:000037">
    <property type="entry name" value="Signal peptide, CUB domain and EGF-like domain-containing 2"/>
    <property type="match status" value="1"/>
</dbReference>
<sequence>SLSLPLFIRLPLPSIKISFIGLIFNFGESLGQKNTQVVTWSRWFAGWKNHQGTFTCFLEEQQKCNINLCEINNGGCAQSCHPVPDNKVECKCNSSLKLVNENKMCVPKNYSCDANRFYCANGKCISRLWACDGSDDCGDNSDEDRNYCTYHTCSPSEFRCKNGRCIFSTWKCDHEDDCGDGSDEEGCEYPPCADGEFTCANHRCIPQAQIYICDGDNDCLDGSDEDDRHKCNNRRCDEETEFTCNDNKQWGRAMCIPRKWVCDGDPDCVDGADENTTMLNCPEPEECAENQFQCNNRRCISKTYHCDGEDDCGDNSDEVGCEPEKTCGPAEFQCKNGECIAMKLLCNKVSECSDGSDEPLHCNVDECAKVELHQCGHKCINTIIGFECACNQGYKLMPDGKACEDINECVETPGVCSQKCYNNPGSYNC</sequence>
<evidence type="ECO:0000313" key="15">
    <source>
        <dbReference type="Proteomes" id="UP000283509"/>
    </source>
</evidence>
<dbReference type="SMART" id="SM00179">
    <property type="entry name" value="EGF_CA"/>
    <property type="match status" value="2"/>
</dbReference>
<proteinExistence type="predicted"/>
<feature type="disulfide bond" evidence="12">
    <location>
        <begin position="327"/>
        <end position="339"/>
    </location>
</feature>
<evidence type="ECO:0000256" key="7">
    <source>
        <dbReference type="ARBA" id="ARBA00023136"/>
    </source>
</evidence>
<dbReference type="PROSITE" id="PS01187">
    <property type="entry name" value="EGF_CA"/>
    <property type="match status" value="1"/>
</dbReference>
<dbReference type="OrthoDB" id="21182at2759"/>
<comment type="subcellular location">
    <subcellularLocation>
        <location evidence="1">Membrane</location>
        <topology evidence="1">Single-pass membrane protein</topology>
    </subcellularLocation>
</comment>
<dbReference type="Pfam" id="PF12662">
    <property type="entry name" value="cEGF"/>
    <property type="match status" value="1"/>
</dbReference>
<dbReference type="Gene3D" id="2.10.25.10">
    <property type="entry name" value="Laminin"/>
    <property type="match status" value="3"/>
</dbReference>
<evidence type="ECO:0000256" key="6">
    <source>
        <dbReference type="ARBA" id="ARBA00022989"/>
    </source>
</evidence>
<dbReference type="AlphaFoldDB" id="A0A3R7NS31"/>
<dbReference type="FunFam" id="4.10.400.10:FF:000062">
    <property type="entry name" value="Terribly reduced optic lobes, isoform AI"/>
    <property type="match status" value="2"/>
</dbReference>
<feature type="disulfide bond" evidence="12">
    <location>
        <begin position="112"/>
        <end position="124"/>
    </location>
</feature>
<keyword evidence="5" id="KW-0677">Repeat</keyword>
<dbReference type="Gene3D" id="4.10.400.10">
    <property type="entry name" value="Low-density Lipoprotein Receptor"/>
    <property type="match status" value="6"/>
</dbReference>
<dbReference type="STRING" id="6689.A0A3R7NS31"/>
<gene>
    <name evidence="14" type="ORF">C7M84_016751</name>
</gene>
<evidence type="ECO:0000256" key="3">
    <source>
        <dbReference type="ARBA" id="ARBA00022692"/>
    </source>
</evidence>
<dbReference type="SMART" id="SM00192">
    <property type="entry name" value="LDLa"/>
    <property type="match status" value="6"/>
</dbReference>
<feature type="disulfide bond" evidence="12">
    <location>
        <begin position="153"/>
        <end position="165"/>
    </location>
</feature>
<dbReference type="Pfam" id="PF00057">
    <property type="entry name" value="Ldl_recept_a"/>
    <property type="match status" value="6"/>
</dbReference>
<dbReference type="GO" id="GO:0005509">
    <property type="term" value="F:calcium ion binding"/>
    <property type="evidence" value="ECO:0007669"/>
    <property type="project" value="InterPro"/>
</dbReference>
<dbReference type="InterPro" id="IPR018097">
    <property type="entry name" value="EGF_Ca-bd_CS"/>
</dbReference>
<dbReference type="InterPro" id="IPR002172">
    <property type="entry name" value="LDrepeatLR_classA_rpt"/>
</dbReference>
<dbReference type="GO" id="GO:0006898">
    <property type="term" value="P:receptor-mediated endocytosis"/>
    <property type="evidence" value="ECO:0007669"/>
    <property type="project" value="TreeGrafter"/>
</dbReference>
<dbReference type="InterPro" id="IPR001881">
    <property type="entry name" value="EGF-like_Ca-bd_dom"/>
</dbReference>
<dbReference type="InterPro" id="IPR023415">
    <property type="entry name" value="LDLR_class-A_CS"/>
</dbReference>
<feature type="disulfide bond" evidence="12">
    <location>
        <begin position="192"/>
        <end position="204"/>
    </location>
</feature>
<evidence type="ECO:0000256" key="2">
    <source>
        <dbReference type="ARBA" id="ARBA00022536"/>
    </source>
</evidence>
<dbReference type="SUPFAM" id="SSF57196">
    <property type="entry name" value="EGF/Laminin"/>
    <property type="match status" value="2"/>
</dbReference>
<dbReference type="PROSITE" id="PS50026">
    <property type="entry name" value="EGF_3"/>
    <property type="match status" value="1"/>
</dbReference>
<dbReference type="EMBL" id="QCYY01003107">
    <property type="protein sequence ID" value="ROT65274.1"/>
    <property type="molecule type" value="Genomic_DNA"/>
</dbReference>
<reference evidence="14 15" key="1">
    <citation type="submission" date="2018-04" db="EMBL/GenBank/DDBJ databases">
        <authorList>
            <person name="Zhang X."/>
            <person name="Yuan J."/>
            <person name="Li F."/>
            <person name="Xiang J."/>
        </authorList>
    </citation>
    <scope>NUCLEOTIDE SEQUENCE [LARGE SCALE GENOMIC DNA]</scope>
    <source>
        <tissue evidence="14">Muscle</tissue>
    </source>
</reference>
<keyword evidence="3" id="KW-0812">Transmembrane</keyword>
<keyword evidence="2 11" id="KW-0245">EGF-like domain</keyword>
<comment type="caution">
    <text evidence="14">The sequence shown here is derived from an EMBL/GenBank/DDBJ whole genome shotgun (WGS) entry which is preliminary data.</text>
</comment>
<comment type="caution">
    <text evidence="11">Lacks conserved residue(s) required for the propagation of feature annotation.</text>
</comment>
<evidence type="ECO:0000256" key="9">
    <source>
        <dbReference type="ARBA" id="ARBA00023170"/>
    </source>
</evidence>
<feature type="domain" description="EGF-like" evidence="13">
    <location>
        <begin position="363"/>
        <end position="404"/>
    </location>
</feature>
<feature type="non-terminal residue" evidence="14">
    <location>
        <position position="1"/>
    </location>
</feature>
<evidence type="ECO:0000313" key="14">
    <source>
        <dbReference type="EMBL" id="ROT65274.1"/>
    </source>
</evidence>
<feature type="disulfide bond" evidence="12">
    <location>
        <begin position="294"/>
        <end position="312"/>
    </location>
</feature>
<feature type="disulfide bond" evidence="12">
    <location>
        <begin position="160"/>
        <end position="178"/>
    </location>
</feature>
<dbReference type="GO" id="GO:0016324">
    <property type="term" value="C:apical plasma membrane"/>
    <property type="evidence" value="ECO:0007669"/>
    <property type="project" value="TreeGrafter"/>
</dbReference>
<evidence type="ECO:0000256" key="4">
    <source>
        <dbReference type="ARBA" id="ARBA00022729"/>
    </source>
</evidence>
<evidence type="ECO:0000259" key="13">
    <source>
        <dbReference type="PROSITE" id="PS50026"/>
    </source>
</evidence>
<dbReference type="SUPFAM" id="SSF57424">
    <property type="entry name" value="LDL receptor-like module"/>
    <property type="match status" value="6"/>
</dbReference>
<keyword evidence="15" id="KW-1185">Reference proteome</keyword>
<feature type="disulfide bond" evidence="12">
    <location>
        <begin position="119"/>
        <end position="137"/>
    </location>
</feature>
<dbReference type="GO" id="GO:0043235">
    <property type="term" value="C:receptor complex"/>
    <property type="evidence" value="ECO:0007669"/>
    <property type="project" value="TreeGrafter"/>
</dbReference>
<dbReference type="PANTHER" id="PTHR22722:SF14">
    <property type="entry name" value="MEGALIN, ISOFORM A"/>
    <property type="match status" value="1"/>
</dbReference>
<reference evidence="14 15" key="2">
    <citation type="submission" date="2019-01" db="EMBL/GenBank/DDBJ databases">
        <title>The decoding of complex shrimp genome reveals the adaptation for benthos swimmer, frequently molting mechanism and breeding impact on genome.</title>
        <authorList>
            <person name="Sun Y."/>
            <person name="Gao Y."/>
            <person name="Yu Y."/>
        </authorList>
    </citation>
    <scope>NUCLEOTIDE SEQUENCE [LARGE SCALE GENOMIC DNA]</scope>
    <source>
        <tissue evidence="14">Muscle</tissue>
    </source>
</reference>
<evidence type="ECO:0000256" key="1">
    <source>
        <dbReference type="ARBA" id="ARBA00004167"/>
    </source>
</evidence>
<keyword evidence="6" id="KW-1133">Transmembrane helix</keyword>
<keyword evidence="4" id="KW-0732">Signal</keyword>
<keyword evidence="8 12" id="KW-1015">Disulfide bond</keyword>
<keyword evidence="10" id="KW-0325">Glycoprotein</keyword>
<keyword evidence="9" id="KW-0675">Receptor</keyword>
<dbReference type="InterPro" id="IPR036055">
    <property type="entry name" value="LDL_receptor-like_sf"/>
</dbReference>
<accession>A0A3R7NS31</accession>
<evidence type="ECO:0000256" key="11">
    <source>
        <dbReference type="PROSITE-ProRule" id="PRU00076"/>
    </source>
</evidence>